<organism evidence="3 4">
    <name type="scientific">Actinoallomurus spadix</name>
    <dbReference type="NCBI Taxonomy" id="79912"/>
    <lineage>
        <taxon>Bacteria</taxon>
        <taxon>Bacillati</taxon>
        <taxon>Actinomycetota</taxon>
        <taxon>Actinomycetes</taxon>
        <taxon>Streptosporangiales</taxon>
        <taxon>Thermomonosporaceae</taxon>
        <taxon>Actinoallomurus</taxon>
    </lineage>
</organism>
<evidence type="ECO:0000313" key="3">
    <source>
        <dbReference type="EMBL" id="GAA0355794.1"/>
    </source>
</evidence>
<keyword evidence="4" id="KW-1185">Reference proteome</keyword>
<dbReference type="SUPFAM" id="SSF55874">
    <property type="entry name" value="ATPase domain of HSP90 chaperone/DNA topoisomerase II/histidine kinase"/>
    <property type="match status" value="1"/>
</dbReference>
<dbReference type="InterPro" id="IPR050267">
    <property type="entry name" value="Anti-sigma-factor_SerPK"/>
</dbReference>
<keyword evidence="1" id="KW-0723">Serine/threonine-protein kinase</keyword>
<sequence>MTVAPHVQHRYERHLPPVRAAAGTARDFVESRLRAWGRADQIEDATVIIGELFNNALLHAASRELVAAIDWNGGRIRLEMWDDSPDRPKVVPIDFEKESGRGMHLIACLSGMWGSRLAASGKCVWAILPSQGEGRLATPADLPCEVKEIWT</sequence>
<dbReference type="Gene3D" id="3.30.565.10">
    <property type="entry name" value="Histidine kinase-like ATPase, C-terminal domain"/>
    <property type="match status" value="1"/>
</dbReference>
<dbReference type="PANTHER" id="PTHR35526">
    <property type="entry name" value="ANTI-SIGMA-F FACTOR RSBW-RELATED"/>
    <property type="match status" value="1"/>
</dbReference>
<gene>
    <name evidence="3" type="ORF">GCM10010151_51780</name>
</gene>
<dbReference type="RefSeq" id="WP_343886130.1">
    <property type="nucleotide sequence ID" value="NZ_BAAABM010000047.1"/>
</dbReference>
<dbReference type="CDD" id="cd16936">
    <property type="entry name" value="HATPase_RsbW-like"/>
    <property type="match status" value="1"/>
</dbReference>
<dbReference type="EMBL" id="BAAABM010000047">
    <property type="protein sequence ID" value="GAA0355794.1"/>
    <property type="molecule type" value="Genomic_DNA"/>
</dbReference>
<protein>
    <recommendedName>
        <fullName evidence="2">Histidine kinase/HSP90-like ATPase domain-containing protein</fullName>
    </recommendedName>
</protein>
<accession>A0ABN0X5P6</accession>
<name>A0ABN0X5P6_9ACTN</name>
<feature type="domain" description="Histidine kinase/HSP90-like ATPase" evidence="2">
    <location>
        <begin position="20"/>
        <end position="126"/>
    </location>
</feature>
<dbReference type="InterPro" id="IPR036890">
    <property type="entry name" value="HATPase_C_sf"/>
</dbReference>
<evidence type="ECO:0000313" key="4">
    <source>
        <dbReference type="Proteomes" id="UP001501822"/>
    </source>
</evidence>
<keyword evidence="1" id="KW-0418">Kinase</keyword>
<dbReference type="InterPro" id="IPR003594">
    <property type="entry name" value="HATPase_dom"/>
</dbReference>
<comment type="caution">
    <text evidence="3">The sequence shown here is derived from an EMBL/GenBank/DDBJ whole genome shotgun (WGS) entry which is preliminary data.</text>
</comment>
<evidence type="ECO:0000256" key="1">
    <source>
        <dbReference type="ARBA" id="ARBA00022527"/>
    </source>
</evidence>
<keyword evidence="1" id="KW-0808">Transferase</keyword>
<reference evidence="3 4" key="1">
    <citation type="journal article" date="2019" name="Int. J. Syst. Evol. Microbiol.">
        <title>The Global Catalogue of Microorganisms (GCM) 10K type strain sequencing project: providing services to taxonomists for standard genome sequencing and annotation.</title>
        <authorList>
            <consortium name="The Broad Institute Genomics Platform"/>
            <consortium name="The Broad Institute Genome Sequencing Center for Infectious Disease"/>
            <person name="Wu L."/>
            <person name="Ma J."/>
        </authorList>
    </citation>
    <scope>NUCLEOTIDE SEQUENCE [LARGE SCALE GENOMIC DNA]</scope>
    <source>
        <strain evidence="3 4">JCM 3146</strain>
    </source>
</reference>
<dbReference type="Proteomes" id="UP001501822">
    <property type="component" value="Unassembled WGS sequence"/>
</dbReference>
<evidence type="ECO:0000259" key="2">
    <source>
        <dbReference type="Pfam" id="PF13581"/>
    </source>
</evidence>
<proteinExistence type="predicted"/>
<dbReference type="PANTHER" id="PTHR35526:SF3">
    <property type="entry name" value="ANTI-SIGMA-F FACTOR RSBW"/>
    <property type="match status" value="1"/>
</dbReference>
<dbReference type="Pfam" id="PF13581">
    <property type="entry name" value="HATPase_c_2"/>
    <property type="match status" value="1"/>
</dbReference>